<reference evidence="1" key="2">
    <citation type="submission" date="2021-01" db="EMBL/GenBank/DDBJ databases">
        <authorList>
            <person name="Hahn C.R."/>
            <person name="Youssef N.H."/>
            <person name="Elshahed M."/>
        </authorList>
    </citation>
    <scope>NUCLEOTIDE SEQUENCE</scope>
    <source>
        <strain evidence="1">Zod_Metabat.24</strain>
    </source>
</reference>
<evidence type="ECO:0000313" key="2">
    <source>
        <dbReference type="Proteomes" id="UP000809273"/>
    </source>
</evidence>
<gene>
    <name evidence="1" type="ORF">JW984_11840</name>
</gene>
<dbReference type="Proteomes" id="UP000809273">
    <property type="component" value="Unassembled WGS sequence"/>
</dbReference>
<evidence type="ECO:0000313" key="1">
    <source>
        <dbReference type="EMBL" id="MBN1573879.1"/>
    </source>
</evidence>
<name>A0A9D8KFT3_9DELT</name>
<protein>
    <submittedName>
        <fullName evidence="1">DUF177 domain-containing protein</fullName>
    </submittedName>
</protein>
<reference evidence="1" key="1">
    <citation type="journal article" date="2021" name="Environ. Microbiol.">
        <title>Genomic characterization of three novel Desulfobacterota classes expand the metabolic and phylogenetic diversity of the phylum.</title>
        <authorList>
            <person name="Murphy C.L."/>
            <person name="Biggerstaff J."/>
            <person name="Eichhorn A."/>
            <person name="Ewing E."/>
            <person name="Shahan R."/>
            <person name="Soriano D."/>
            <person name="Stewart S."/>
            <person name="VanMol K."/>
            <person name="Walker R."/>
            <person name="Walters P."/>
            <person name="Elshahed M.S."/>
            <person name="Youssef N.H."/>
        </authorList>
    </citation>
    <scope>NUCLEOTIDE SEQUENCE</scope>
    <source>
        <strain evidence="1">Zod_Metabat.24</strain>
    </source>
</reference>
<dbReference type="InterPro" id="IPR003772">
    <property type="entry name" value="YceD"/>
</dbReference>
<dbReference type="PANTHER" id="PTHR34374:SF1">
    <property type="entry name" value="LARGE RIBOSOMAL RNA SUBUNIT ACCUMULATION PROTEIN YCED HOMOLOG 1, CHLOROPLASTIC"/>
    <property type="match status" value="1"/>
</dbReference>
<dbReference type="Pfam" id="PF02620">
    <property type="entry name" value="YceD"/>
    <property type="match status" value="1"/>
</dbReference>
<accession>A0A9D8KFT3</accession>
<proteinExistence type="predicted"/>
<sequence>MDLLLIKVDEIPEGGMSVDIPGQRREGDRGDDANEGLEWSKDLVPLDVHTVIDGRSWQDQLLGILNDPYLKFSNGFYCWINLFRSGRSVIVKGQIVTTAELTCSRCAEPFDYEFNIVFRSVLTRDDAKDRDKEKELTQKELEYSFFSGERIDLGLTITEQIAIHIPVKPLCRKECQGLCGVCGKNLNIERCDCKDKEVDIRFAKLKNLIIE</sequence>
<comment type="caution">
    <text evidence="1">The sequence shown here is derived from an EMBL/GenBank/DDBJ whole genome shotgun (WGS) entry which is preliminary data.</text>
</comment>
<dbReference type="AlphaFoldDB" id="A0A9D8KFT3"/>
<dbReference type="EMBL" id="JAFGIX010000057">
    <property type="protein sequence ID" value="MBN1573879.1"/>
    <property type="molecule type" value="Genomic_DNA"/>
</dbReference>
<dbReference type="PANTHER" id="PTHR34374">
    <property type="entry name" value="LARGE RIBOSOMAL RNA SUBUNIT ACCUMULATION PROTEIN YCED HOMOLOG 1, CHLOROPLASTIC"/>
    <property type="match status" value="1"/>
</dbReference>
<organism evidence="1 2">
    <name type="scientific">Candidatus Zymogenus saltonus</name>
    <dbReference type="NCBI Taxonomy" id="2844893"/>
    <lineage>
        <taxon>Bacteria</taxon>
        <taxon>Deltaproteobacteria</taxon>
        <taxon>Candidatus Zymogenia</taxon>
        <taxon>Candidatus Zymogeniales</taxon>
        <taxon>Candidatus Zymogenaceae</taxon>
        <taxon>Candidatus Zymogenus</taxon>
    </lineage>
</organism>